<evidence type="ECO:0000313" key="1">
    <source>
        <dbReference type="EMBL" id="KKN57489.1"/>
    </source>
</evidence>
<comment type="caution">
    <text evidence="1">The sequence shown here is derived from an EMBL/GenBank/DDBJ whole genome shotgun (WGS) entry which is preliminary data.</text>
</comment>
<dbReference type="AlphaFoldDB" id="A0A0F9RS10"/>
<dbReference type="EMBL" id="LAZR01000801">
    <property type="protein sequence ID" value="KKN57489.1"/>
    <property type="molecule type" value="Genomic_DNA"/>
</dbReference>
<accession>A0A0F9RS10</accession>
<gene>
    <name evidence="1" type="ORF">LCGC14_0562010</name>
</gene>
<reference evidence="1" key="1">
    <citation type="journal article" date="2015" name="Nature">
        <title>Complex archaea that bridge the gap between prokaryotes and eukaryotes.</title>
        <authorList>
            <person name="Spang A."/>
            <person name="Saw J.H."/>
            <person name="Jorgensen S.L."/>
            <person name="Zaremba-Niedzwiedzka K."/>
            <person name="Martijn J."/>
            <person name="Lind A.E."/>
            <person name="van Eijk R."/>
            <person name="Schleper C."/>
            <person name="Guy L."/>
            <person name="Ettema T.J."/>
        </authorList>
    </citation>
    <scope>NUCLEOTIDE SEQUENCE</scope>
</reference>
<proteinExistence type="predicted"/>
<name>A0A0F9RS10_9ZZZZ</name>
<feature type="non-terminal residue" evidence="1">
    <location>
        <position position="1"/>
    </location>
</feature>
<protein>
    <submittedName>
        <fullName evidence="1">Uncharacterized protein</fullName>
    </submittedName>
</protein>
<organism evidence="1">
    <name type="scientific">marine sediment metagenome</name>
    <dbReference type="NCBI Taxonomy" id="412755"/>
    <lineage>
        <taxon>unclassified sequences</taxon>
        <taxon>metagenomes</taxon>
        <taxon>ecological metagenomes</taxon>
    </lineage>
</organism>
<sequence>SHDGLKRVLQMAVSIGGFRSLFGFNLDSYGSGALEFEFGKRSVFAIDILEEHEEDKAFWEAVKIAKEAGMPLLAYLELKGWDEVALAKLRAGPSNNNNNN</sequence>